<dbReference type="InterPro" id="IPR051678">
    <property type="entry name" value="AGP_Transferase"/>
</dbReference>
<evidence type="ECO:0000256" key="7">
    <source>
        <dbReference type="PIRNR" id="PIRNR000706"/>
    </source>
</evidence>
<feature type="active site" description="Proton acceptor" evidence="8">
    <location>
        <position position="181"/>
    </location>
</feature>
<dbReference type="GO" id="GO:0016301">
    <property type="term" value="F:kinase activity"/>
    <property type="evidence" value="ECO:0007669"/>
    <property type="project" value="UniProtKB-KW"/>
</dbReference>
<comment type="similarity">
    <text evidence="1 7">Belongs to the aminoglycoside phosphotransferase family.</text>
</comment>
<dbReference type="AlphaFoldDB" id="A0A7L7KQM6"/>
<evidence type="ECO:0000256" key="9">
    <source>
        <dbReference type="PIRSR" id="PIRSR000706-2"/>
    </source>
</evidence>
<dbReference type="RefSeq" id="WP_258878359.1">
    <property type="nucleotide sequence ID" value="NZ_CP048914.1"/>
</dbReference>
<dbReference type="Gene3D" id="3.90.1200.10">
    <property type="match status" value="1"/>
</dbReference>
<evidence type="ECO:0000256" key="3">
    <source>
        <dbReference type="ARBA" id="ARBA00022741"/>
    </source>
</evidence>
<dbReference type="InterPro" id="IPR002575">
    <property type="entry name" value="Aminoglycoside_PTrfase"/>
</dbReference>
<reference evidence="11 12" key="1">
    <citation type="submission" date="2020-02" db="EMBL/GenBank/DDBJ databases">
        <authorList>
            <person name="Zheng R.K."/>
            <person name="Sun C.M."/>
        </authorList>
    </citation>
    <scope>NUCLEOTIDE SEQUENCE [LARGE SCALE GENOMIC DNA]</scope>
    <source>
        <strain evidence="12">zrk13</strain>
    </source>
</reference>
<gene>
    <name evidence="11" type="ORF">G4Z02_02880</name>
</gene>
<evidence type="ECO:0000313" key="11">
    <source>
        <dbReference type="EMBL" id="QMS84739.1"/>
    </source>
</evidence>
<evidence type="ECO:0000256" key="4">
    <source>
        <dbReference type="ARBA" id="ARBA00022777"/>
    </source>
</evidence>
<proteinExistence type="inferred from homology"/>
<dbReference type="GO" id="GO:0046677">
    <property type="term" value="P:response to antibiotic"/>
    <property type="evidence" value="ECO:0007669"/>
    <property type="project" value="UniProtKB-KW"/>
</dbReference>
<keyword evidence="2 7" id="KW-0808">Transferase</keyword>
<keyword evidence="9" id="KW-0479">Metal-binding</keyword>
<evidence type="ECO:0000256" key="6">
    <source>
        <dbReference type="ARBA" id="ARBA00023251"/>
    </source>
</evidence>
<evidence type="ECO:0000259" key="10">
    <source>
        <dbReference type="Pfam" id="PF01636"/>
    </source>
</evidence>
<accession>A0A7L7KQM6</accession>
<evidence type="ECO:0000256" key="8">
    <source>
        <dbReference type="PIRSR" id="PIRSR000706-1"/>
    </source>
</evidence>
<organism evidence="11 12">
    <name type="scientific">Candidatus Xianfuyuplasma coldseepsis</name>
    <dbReference type="NCBI Taxonomy" id="2782163"/>
    <lineage>
        <taxon>Bacteria</taxon>
        <taxon>Bacillati</taxon>
        <taxon>Mycoplasmatota</taxon>
        <taxon>Mollicutes</taxon>
        <taxon>Candidatus Izemoplasmatales</taxon>
        <taxon>Candidatus Izemoplasmataceae</taxon>
        <taxon>Candidatus Xianfuyuplasma</taxon>
    </lineage>
</organism>
<keyword evidence="5 7" id="KW-0067">ATP-binding</keyword>
<dbReference type="GO" id="GO:0016773">
    <property type="term" value="F:phosphotransferase activity, alcohol group as acceptor"/>
    <property type="evidence" value="ECO:0007669"/>
    <property type="project" value="InterPro"/>
</dbReference>
<dbReference type="GO" id="GO:0005524">
    <property type="term" value="F:ATP binding"/>
    <property type="evidence" value="ECO:0007669"/>
    <property type="project" value="UniProtKB-KW"/>
</dbReference>
<evidence type="ECO:0000256" key="5">
    <source>
        <dbReference type="ARBA" id="ARBA00022840"/>
    </source>
</evidence>
<dbReference type="InterPro" id="IPR011009">
    <property type="entry name" value="Kinase-like_dom_sf"/>
</dbReference>
<feature type="binding site" evidence="9">
    <location>
        <position position="199"/>
    </location>
    <ligand>
        <name>Mg(2+)</name>
        <dbReference type="ChEBI" id="CHEBI:18420"/>
    </ligand>
</feature>
<dbReference type="NCBIfam" id="NF033068">
    <property type="entry name" value="APH_3p"/>
    <property type="match status" value="1"/>
</dbReference>
<dbReference type="Proteomes" id="UP000514720">
    <property type="component" value="Chromosome"/>
</dbReference>
<keyword evidence="9" id="KW-0460">Magnesium</keyword>
<dbReference type="PANTHER" id="PTHR21310:SF41">
    <property type="entry name" value="3'-PHOSPHOTRANSFERASE, PUTATIVE-RELATED"/>
    <property type="match status" value="1"/>
</dbReference>
<dbReference type="EMBL" id="CP048914">
    <property type="protein sequence ID" value="QMS84739.1"/>
    <property type="molecule type" value="Genomic_DNA"/>
</dbReference>
<dbReference type="CDD" id="cd05150">
    <property type="entry name" value="APH"/>
    <property type="match status" value="1"/>
</dbReference>
<protein>
    <submittedName>
        <fullName evidence="11">Aminoglycoside 3'-phosphotransferase</fullName>
    </submittedName>
</protein>
<evidence type="ECO:0000256" key="2">
    <source>
        <dbReference type="ARBA" id="ARBA00022679"/>
    </source>
</evidence>
<sequence length="258" mass="30320">MDLHIPISLQPFINQKTISENTTGMTGARIIESDDIIIKIEQYHHESKREIETLRFLQEKVPVPTLIDYLVENNTSYIVMSKLRGKMAFEKPYISNPDALIKHLAEAIKRLWTIDIKSCPIQNRIQDKLIYAKHLIDTNQIHREEIDYSWLKNDNIKSVEELYEWLLVNQPEEDLVFTHGDFCLPNVLFTENQLVGYIDLGRAGVADRYQDIALCARSLSYNLSVKLNDQIIMKFLQEFKIPIKWDKIMYYIILDELF</sequence>
<dbReference type="Pfam" id="PF01636">
    <property type="entry name" value="APH"/>
    <property type="match status" value="1"/>
</dbReference>
<dbReference type="GO" id="GO:0046872">
    <property type="term" value="F:metal ion binding"/>
    <property type="evidence" value="ECO:0007669"/>
    <property type="project" value="UniProtKB-KW"/>
</dbReference>
<dbReference type="InterPro" id="IPR024165">
    <property type="entry name" value="Kan/Strep_kinase"/>
</dbReference>
<keyword evidence="3 7" id="KW-0547">Nucleotide-binding</keyword>
<keyword evidence="12" id="KW-1185">Reference proteome</keyword>
<feature type="domain" description="Aminoglycoside phosphotransferase" evidence="10">
    <location>
        <begin position="42"/>
        <end position="230"/>
    </location>
</feature>
<keyword evidence="6 7" id="KW-0046">Antibiotic resistance</keyword>
<keyword evidence="4 7" id="KW-0418">Kinase</keyword>
<dbReference type="PIRSF" id="PIRSF000706">
    <property type="entry name" value="Kanamycin_kin"/>
    <property type="match status" value="1"/>
</dbReference>
<dbReference type="PANTHER" id="PTHR21310">
    <property type="entry name" value="AMINOGLYCOSIDE PHOSPHOTRANSFERASE-RELATED-RELATED"/>
    <property type="match status" value="1"/>
</dbReference>
<evidence type="ECO:0000313" key="12">
    <source>
        <dbReference type="Proteomes" id="UP000514720"/>
    </source>
</evidence>
<evidence type="ECO:0000256" key="1">
    <source>
        <dbReference type="ARBA" id="ARBA00006219"/>
    </source>
</evidence>
<name>A0A7L7KQM6_9MOLU</name>
<dbReference type="SUPFAM" id="SSF56112">
    <property type="entry name" value="Protein kinase-like (PK-like)"/>
    <property type="match status" value="1"/>
</dbReference>
<feature type="binding site" evidence="9">
    <location>
        <position position="186"/>
    </location>
    <ligand>
        <name>Mg(2+)</name>
        <dbReference type="ChEBI" id="CHEBI:18420"/>
    </ligand>
</feature>
<dbReference type="Gene3D" id="3.30.200.20">
    <property type="entry name" value="Phosphorylase Kinase, domain 1"/>
    <property type="match status" value="1"/>
</dbReference>
<dbReference type="KEGG" id="xcl:G4Z02_02880"/>